<reference evidence="3 4" key="1">
    <citation type="submission" date="2013-08" db="EMBL/GenBank/DDBJ databases">
        <title>draft genome of Halomonas huanghegensis, strain BJGMM-B45T.</title>
        <authorList>
            <person name="Miao C."/>
            <person name="Wan Y."/>
            <person name="Jin W."/>
        </authorList>
    </citation>
    <scope>NUCLEOTIDE SEQUENCE [LARGE SCALE GENOMIC DNA]</scope>
    <source>
        <strain evidence="3 4">BJGMM-B45</strain>
    </source>
</reference>
<accession>W1N9E6</accession>
<dbReference type="EMBL" id="AVBC01000019">
    <property type="protein sequence ID" value="ERL52129.1"/>
    <property type="molecule type" value="Genomic_DNA"/>
</dbReference>
<protein>
    <recommendedName>
        <fullName evidence="2">DUF1468 domain-containing protein</fullName>
    </recommendedName>
</protein>
<feature type="transmembrane region" description="Helical" evidence="1">
    <location>
        <begin position="14"/>
        <end position="31"/>
    </location>
</feature>
<dbReference type="RefSeq" id="WP_021817961.1">
    <property type="nucleotide sequence ID" value="NZ_AVBC01000019.1"/>
</dbReference>
<dbReference type="STRING" id="1178482.AR456_17810"/>
<evidence type="ECO:0000313" key="4">
    <source>
        <dbReference type="Proteomes" id="UP000019113"/>
    </source>
</evidence>
<feature type="transmembrane region" description="Helical" evidence="1">
    <location>
        <begin position="92"/>
        <end position="125"/>
    </location>
</feature>
<evidence type="ECO:0000313" key="3">
    <source>
        <dbReference type="EMBL" id="ERL52129.1"/>
    </source>
</evidence>
<evidence type="ECO:0000256" key="1">
    <source>
        <dbReference type="SAM" id="Phobius"/>
    </source>
</evidence>
<keyword evidence="1" id="KW-1133">Transmembrane helix</keyword>
<dbReference type="OrthoDB" id="6895128at2"/>
<sequence>MKDRYERVQPGEKVFDWLLLLFSGGLLYEAWRVDGIPSLNSPGTFPVGLALIMIAACLVILFSHRRKRRAPELTTAGDELKAFVAEHFQPHIIVFSVISIIYLVAISWLSFYLSTFIFLAAMFIYYRGGKVLSSLIISSVSIAIIYVLFTLVFRVYLP</sequence>
<keyword evidence="4" id="KW-1185">Reference proteome</keyword>
<feature type="transmembrane region" description="Helical" evidence="1">
    <location>
        <begin position="43"/>
        <end position="62"/>
    </location>
</feature>
<feature type="domain" description="DUF1468" evidence="2">
    <location>
        <begin position="18"/>
        <end position="158"/>
    </location>
</feature>
<keyword evidence="1" id="KW-0472">Membrane</keyword>
<dbReference type="AlphaFoldDB" id="W1N9E6"/>
<dbReference type="InterPro" id="IPR009936">
    <property type="entry name" value="DUF1468"/>
</dbReference>
<feature type="transmembrane region" description="Helical" evidence="1">
    <location>
        <begin position="131"/>
        <end position="157"/>
    </location>
</feature>
<dbReference type="KEGG" id="hhu:AR456_17810"/>
<dbReference type="PATRIC" id="fig|1178482.3.peg.1001"/>
<gene>
    <name evidence="3" type="ORF">BJB45_09190</name>
</gene>
<proteinExistence type="predicted"/>
<organism evidence="3 4">
    <name type="scientific">Halomonas huangheensis</name>
    <dbReference type="NCBI Taxonomy" id="1178482"/>
    <lineage>
        <taxon>Bacteria</taxon>
        <taxon>Pseudomonadati</taxon>
        <taxon>Pseudomonadota</taxon>
        <taxon>Gammaproteobacteria</taxon>
        <taxon>Oceanospirillales</taxon>
        <taxon>Halomonadaceae</taxon>
        <taxon>Halomonas</taxon>
    </lineage>
</organism>
<keyword evidence="1" id="KW-0812">Transmembrane</keyword>
<dbReference type="Pfam" id="PF07331">
    <property type="entry name" value="TctB"/>
    <property type="match status" value="1"/>
</dbReference>
<name>W1N9E6_9GAMM</name>
<comment type="caution">
    <text evidence="3">The sequence shown here is derived from an EMBL/GenBank/DDBJ whole genome shotgun (WGS) entry which is preliminary data.</text>
</comment>
<dbReference type="Proteomes" id="UP000019113">
    <property type="component" value="Unassembled WGS sequence"/>
</dbReference>
<dbReference type="eggNOG" id="ENOG5032ZP8">
    <property type="taxonomic scope" value="Bacteria"/>
</dbReference>
<evidence type="ECO:0000259" key="2">
    <source>
        <dbReference type="Pfam" id="PF07331"/>
    </source>
</evidence>